<dbReference type="EC" id="6.3.2.9" evidence="3"/>
<organism evidence="16 17">
    <name type="scientific">Candidatus Eisenbergiella stercorigallinarum</name>
    <dbReference type="NCBI Taxonomy" id="2838557"/>
    <lineage>
        <taxon>Bacteria</taxon>
        <taxon>Bacillati</taxon>
        <taxon>Bacillota</taxon>
        <taxon>Clostridia</taxon>
        <taxon>Lachnospirales</taxon>
        <taxon>Lachnospiraceae</taxon>
        <taxon>Eisenbergiella</taxon>
    </lineage>
</organism>
<evidence type="ECO:0000313" key="17">
    <source>
        <dbReference type="Proteomes" id="UP000823851"/>
    </source>
</evidence>
<dbReference type="GO" id="GO:0005524">
    <property type="term" value="F:ATP binding"/>
    <property type="evidence" value="ECO:0007669"/>
    <property type="project" value="UniProtKB-KW"/>
</dbReference>
<feature type="domain" description="Mur ligase C-terminal" evidence="15">
    <location>
        <begin position="2"/>
        <end position="95"/>
    </location>
</feature>
<evidence type="ECO:0000256" key="6">
    <source>
        <dbReference type="ARBA" id="ARBA00022598"/>
    </source>
</evidence>
<evidence type="ECO:0000256" key="3">
    <source>
        <dbReference type="ARBA" id="ARBA00012212"/>
    </source>
</evidence>
<dbReference type="Pfam" id="PF02875">
    <property type="entry name" value="Mur_ligase_C"/>
    <property type="match status" value="1"/>
</dbReference>
<keyword evidence="6 16" id="KW-0436">Ligase</keyword>
<evidence type="ECO:0000256" key="9">
    <source>
        <dbReference type="ARBA" id="ARBA00022960"/>
    </source>
</evidence>
<evidence type="ECO:0000256" key="5">
    <source>
        <dbReference type="ARBA" id="ARBA00022490"/>
    </source>
</evidence>
<evidence type="ECO:0000256" key="14">
    <source>
        <dbReference type="ARBA" id="ARBA00047632"/>
    </source>
</evidence>
<feature type="non-terminal residue" evidence="16">
    <location>
        <position position="1"/>
    </location>
</feature>
<evidence type="ECO:0000256" key="8">
    <source>
        <dbReference type="ARBA" id="ARBA00022840"/>
    </source>
</evidence>
<evidence type="ECO:0000256" key="7">
    <source>
        <dbReference type="ARBA" id="ARBA00022741"/>
    </source>
</evidence>
<dbReference type="SUPFAM" id="SSF53244">
    <property type="entry name" value="MurD-like peptide ligases, peptide-binding domain"/>
    <property type="match status" value="1"/>
</dbReference>
<evidence type="ECO:0000259" key="15">
    <source>
        <dbReference type="Pfam" id="PF02875"/>
    </source>
</evidence>
<dbReference type="InterPro" id="IPR036615">
    <property type="entry name" value="Mur_ligase_C_dom_sf"/>
</dbReference>
<comment type="catalytic activity">
    <reaction evidence="14">
        <text>UDP-N-acetyl-alpha-D-muramoyl-L-alanine + D-glutamate + ATP = UDP-N-acetyl-alpha-D-muramoyl-L-alanyl-D-glutamate + ADP + phosphate + H(+)</text>
        <dbReference type="Rhea" id="RHEA:16429"/>
        <dbReference type="ChEBI" id="CHEBI:15378"/>
        <dbReference type="ChEBI" id="CHEBI:29986"/>
        <dbReference type="ChEBI" id="CHEBI:30616"/>
        <dbReference type="ChEBI" id="CHEBI:43474"/>
        <dbReference type="ChEBI" id="CHEBI:83898"/>
        <dbReference type="ChEBI" id="CHEBI:83900"/>
        <dbReference type="ChEBI" id="CHEBI:456216"/>
        <dbReference type="EC" id="6.3.2.9"/>
    </reaction>
</comment>
<proteinExistence type="inferred from homology"/>
<dbReference type="AlphaFoldDB" id="A0A9D2QXN7"/>
<dbReference type="InterPro" id="IPR004101">
    <property type="entry name" value="Mur_ligase_C"/>
</dbReference>
<dbReference type="Proteomes" id="UP000823851">
    <property type="component" value="Unassembled WGS sequence"/>
</dbReference>
<keyword evidence="9" id="KW-0133">Cell shape</keyword>
<dbReference type="GO" id="GO:0005737">
    <property type="term" value="C:cytoplasm"/>
    <property type="evidence" value="ECO:0007669"/>
    <property type="project" value="InterPro"/>
</dbReference>
<evidence type="ECO:0000256" key="10">
    <source>
        <dbReference type="ARBA" id="ARBA00022984"/>
    </source>
</evidence>
<dbReference type="Gene3D" id="3.90.190.20">
    <property type="entry name" value="Mur ligase, C-terminal domain"/>
    <property type="match status" value="1"/>
</dbReference>
<dbReference type="PANTHER" id="PTHR43692:SF1">
    <property type="entry name" value="UDP-N-ACETYLMURAMOYLALANINE--D-GLUTAMATE LIGASE"/>
    <property type="match status" value="1"/>
</dbReference>
<sequence>TNPDAAIRGIRAMNRPTVLIGGGYDKQNEYDEWIEAFDGKVKKLVLIGQTREKIAACAARHGFSDYVLADSFEECMDICVKSAKPGDAVLLSPACASWGMFPNYEVRGKMFKEYVNKLKG</sequence>
<reference evidence="16" key="1">
    <citation type="journal article" date="2021" name="PeerJ">
        <title>Extensive microbial diversity within the chicken gut microbiome revealed by metagenomics and culture.</title>
        <authorList>
            <person name="Gilroy R."/>
            <person name="Ravi A."/>
            <person name="Getino M."/>
            <person name="Pursley I."/>
            <person name="Horton D.L."/>
            <person name="Alikhan N.F."/>
            <person name="Baker D."/>
            <person name="Gharbi K."/>
            <person name="Hall N."/>
            <person name="Watson M."/>
            <person name="Adriaenssens E.M."/>
            <person name="Foster-Nyarko E."/>
            <person name="Jarju S."/>
            <person name="Secka A."/>
            <person name="Antonio M."/>
            <person name="Oren A."/>
            <person name="Chaudhuri R.R."/>
            <person name="La Ragione R."/>
            <person name="Hildebrand F."/>
            <person name="Pallen M.J."/>
        </authorList>
    </citation>
    <scope>NUCLEOTIDE SEQUENCE</scope>
    <source>
        <strain evidence="16">ChiHjej8B7-25341</strain>
    </source>
</reference>
<dbReference type="GO" id="GO:0051301">
    <property type="term" value="P:cell division"/>
    <property type="evidence" value="ECO:0007669"/>
    <property type="project" value="InterPro"/>
</dbReference>
<comment type="function">
    <text evidence="1">Cell wall formation. Catalyzes the addition of glutamate to the nucleotide precursor UDP-N-acetylmuramoyl-L-alanine (UMA).</text>
</comment>
<keyword evidence="7" id="KW-0547">Nucleotide-binding</keyword>
<dbReference type="GO" id="GO:0008360">
    <property type="term" value="P:regulation of cell shape"/>
    <property type="evidence" value="ECO:0007669"/>
    <property type="project" value="UniProtKB-KW"/>
</dbReference>
<dbReference type="GO" id="GO:0009252">
    <property type="term" value="P:peptidoglycan biosynthetic process"/>
    <property type="evidence" value="ECO:0007669"/>
    <property type="project" value="UniProtKB-KW"/>
</dbReference>
<keyword evidence="10" id="KW-0573">Peptidoglycan synthesis</keyword>
<gene>
    <name evidence="16" type="ORF">H9912_07055</name>
</gene>
<dbReference type="GO" id="GO:0071555">
    <property type="term" value="P:cell wall organization"/>
    <property type="evidence" value="ECO:0007669"/>
    <property type="project" value="UniProtKB-KW"/>
</dbReference>
<comment type="caution">
    <text evidence="16">The sequence shown here is derived from an EMBL/GenBank/DDBJ whole genome shotgun (WGS) entry which is preliminary data.</text>
</comment>
<comment type="similarity">
    <text evidence="2">Belongs to the MurCDEF family.</text>
</comment>
<evidence type="ECO:0000256" key="1">
    <source>
        <dbReference type="ARBA" id="ARBA00002734"/>
    </source>
</evidence>
<dbReference type="PANTHER" id="PTHR43692">
    <property type="entry name" value="UDP-N-ACETYLMURAMOYLALANINE--D-GLUTAMATE LIGASE"/>
    <property type="match status" value="1"/>
</dbReference>
<protein>
    <recommendedName>
        <fullName evidence="4">UDP-N-acetylmuramoylalanine--D-glutamate ligase</fullName>
        <ecNumber evidence="3">6.3.2.9</ecNumber>
    </recommendedName>
    <alternativeName>
        <fullName evidence="13">D-glutamic acid-adding enzyme</fullName>
    </alternativeName>
    <alternativeName>
        <fullName evidence="12">UDP-N-acetylmuramoyl-L-alanyl-D-glutamate synthetase</fullName>
    </alternativeName>
</protein>
<dbReference type="GO" id="GO:0008764">
    <property type="term" value="F:UDP-N-acetylmuramoylalanine-D-glutamate ligase activity"/>
    <property type="evidence" value="ECO:0007669"/>
    <property type="project" value="UniProtKB-EC"/>
</dbReference>
<evidence type="ECO:0000256" key="2">
    <source>
        <dbReference type="ARBA" id="ARBA00010416"/>
    </source>
</evidence>
<reference evidence="16" key="2">
    <citation type="submission" date="2021-04" db="EMBL/GenBank/DDBJ databases">
        <authorList>
            <person name="Gilroy R."/>
        </authorList>
    </citation>
    <scope>NUCLEOTIDE SEQUENCE</scope>
    <source>
        <strain evidence="16">ChiHjej8B7-25341</strain>
    </source>
</reference>
<keyword evidence="11" id="KW-0961">Cell wall biogenesis/degradation</keyword>
<keyword evidence="5" id="KW-0963">Cytoplasm</keyword>
<evidence type="ECO:0000313" key="16">
    <source>
        <dbReference type="EMBL" id="HJD31684.1"/>
    </source>
</evidence>
<keyword evidence="8" id="KW-0067">ATP-binding</keyword>
<evidence type="ECO:0000256" key="12">
    <source>
        <dbReference type="ARBA" id="ARBA00030398"/>
    </source>
</evidence>
<accession>A0A9D2QXN7</accession>
<name>A0A9D2QXN7_9FIRM</name>
<evidence type="ECO:0000256" key="4">
    <source>
        <dbReference type="ARBA" id="ARBA00015655"/>
    </source>
</evidence>
<dbReference type="EMBL" id="DWUW01000197">
    <property type="protein sequence ID" value="HJD31684.1"/>
    <property type="molecule type" value="Genomic_DNA"/>
</dbReference>
<evidence type="ECO:0000256" key="11">
    <source>
        <dbReference type="ARBA" id="ARBA00023316"/>
    </source>
</evidence>
<dbReference type="InterPro" id="IPR005762">
    <property type="entry name" value="MurD"/>
</dbReference>
<evidence type="ECO:0000256" key="13">
    <source>
        <dbReference type="ARBA" id="ARBA00032324"/>
    </source>
</evidence>